<name>A0A125YRK2_TOXGM</name>
<keyword evidence="2" id="KW-0732">Signal</keyword>
<sequence>MQTLKLSRALMPLTVVAFFLLSFSVASCRQGTSPRAGTAGDGETCTETPVISFLPVSGPEHPAGGSQRDDAALEAGARTIPKIHFAHGRARAAQEKPLKVEFPATLGTGYTLVVLDVYRGLDFPLSFRDEIRQKLGGKRGRDAPLTPASEQKEEKQEEKAKTEGETSGEDGDIEDVLFLKVFAEPTKKHGVVVSSPEKSMRSTPSTVETARGKMRRESYYESEISSEVPGDFAVAFALVRPWKLSDQPQVFVALVHFD</sequence>
<feature type="region of interest" description="Disordered" evidence="1">
    <location>
        <begin position="136"/>
        <end position="170"/>
    </location>
</feature>
<feature type="compositionally biased region" description="Basic and acidic residues" evidence="1">
    <location>
        <begin position="150"/>
        <end position="164"/>
    </location>
</feature>
<dbReference type="PROSITE" id="PS51257">
    <property type="entry name" value="PROKAR_LIPOPROTEIN"/>
    <property type="match status" value="1"/>
</dbReference>
<dbReference type="OrthoDB" id="331329at2759"/>
<accession>A0A125YRK2</accession>
<organism evidence="3 4">
    <name type="scientific">Toxoplasma gondii (strain ATCC 50611 / Me49)</name>
    <dbReference type="NCBI Taxonomy" id="508771"/>
    <lineage>
        <taxon>Eukaryota</taxon>
        <taxon>Sar</taxon>
        <taxon>Alveolata</taxon>
        <taxon>Apicomplexa</taxon>
        <taxon>Conoidasida</taxon>
        <taxon>Coccidia</taxon>
        <taxon>Eucoccidiorida</taxon>
        <taxon>Eimeriorina</taxon>
        <taxon>Sarcocystidae</taxon>
        <taxon>Toxoplasma</taxon>
    </lineage>
</organism>
<dbReference type="EMBL" id="CM002043">
    <property type="protein sequence ID" value="EPT28608.1"/>
    <property type="molecule type" value="Genomic_DNA"/>
</dbReference>
<feature type="chain" id="PRO_5007183617" description="Inhibitor of cysteine protease 2" evidence="2">
    <location>
        <begin position="29"/>
        <end position="258"/>
    </location>
</feature>
<feature type="signal peptide" evidence="2">
    <location>
        <begin position="1"/>
        <end position="28"/>
    </location>
</feature>
<evidence type="ECO:0000313" key="4">
    <source>
        <dbReference type="Proteomes" id="UP000001529"/>
    </source>
</evidence>
<dbReference type="GeneID" id="7893477"/>
<protein>
    <recommendedName>
        <fullName evidence="5">Inhibitor of cysteine protease 2</fullName>
    </recommendedName>
</protein>
<dbReference type="EMBL" id="KE138831">
    <property type="protein sequence ID" value="EPT28608.1"/>
    <property type="molecule type" value="Genomic_DNA"/>
</dbReference>
<evidence type="ECO:0008006" key="5">
    <source>
        <dbReference type="Google" id="ProtNLM"/>
    </source>
</evidence>
<dbReference type="KEGG" id="tgo:TGME49_272660"/>
<evidence type="ECO:0000256" key="1">
    <source>
        <dbReference type="SAM" id="MobiDB-lite"/>
    </source>
</evidence>
<dbReference type="AlphaFoldDB" id="A0A125YRK2"/>
<dbReference type="Proteomes" id="UP000001529">
    <property type="component" value="Chromosome VIII"/>
</dbReference>
<reference evidence="3" key="1">
    <citation type="submission" date="2013-04" db="EMBL/GenBank/DDBJ databases">
        <authorList>
            <person name="Sibley D."/>
            <person name="Venepally P."/>
            <person name="Karamycheva S."/>
            <person name="Hadjithomas M."/>
            <person name="Khan A."/>
            <person name="Brunk B."/>
            <person name="Roos D."/>
            <person name="Caler E."/>
            <person name="Lorenzi H."/>
        </authorList>
    </citation>
    <scope>NUCLEOTIDE SEQUENCE [LARGE SCALE GENOMIC DNA]</scope>
    <source>
        <strain evidence="3">ME49</strain>
    </source>
</reference>
<evidence type="ECO:0000256" key="2">
    <source>
        <dbReference type="SAM" id="SignalP"/>
    </source>
</evidence>
<proteinExistence type="predicted"/>
<evidence type="ECO:0000313" key="3">
    <source>
        <dbReference type="EMBL" id="EPT28608.1"/>
    </source>
</evidence>
<dbReference type="VEuPathDB" id="ToxoDB:TGME49_272660"/>
<gene>
    <name evidence="3" type="ORF">TGME49_272660</name>
</gene>
<dbReference type="RefSeq" id="XP_002365898.1">
    <property type="nucleotide sequence ID" value="XM_002365857.2"/>
</dbReference>
<keyword evidence="4" id="KW-1185">Reference proteome</keyword>